<evidence type="ECO:0000313" key="7">
    <source>
        <dbReference type="Proteomes" id="UP001231189"/>
    </source>
</evidence>
<evidence type="ECO:0000256" key="3">
    <source>
        <dbReference type="SAM" id="MobiDB-lite"/>
    </source>
</evidence>
<dbReference type="InterPro" id="IPR057735">
    <property type="entry name" value="UBE2O-like_tSH3-B"/>
</dbReference>
<dbReference type="GO" id="GO:0061631">
    <property type="term" value="F:ubiquitin conjugating enzyme activity"/>
    <property type="evidence" value="ECO:0007669"/>
    <property type="project" value="TreeGrafter"/>
</dbReference>
<keyword evidence="1" id="KW-0808">Transferase</keyword>
<name>A0AAD8VD89_LOLMU</name>
<keyword evidence="7" id="KW-1185">Reference proteome</keyword>
<evidence type="ECO:0000259" key="5">
    <source>
        <dbReference type="Pfam" id="PF23046"/>
    </source>
</evidence>
<organism evidence="6 7">
    <name type="scientific">Lolium multiflorum</name>
    <name type="common">Italian ryegrass</name>
    <name type="synonym">Lolium perenne subsp. multiflorum</name>
    <dbReference type="NCBI Taxonomy" id="4521"/>
    <lineage>
        <taxon>Eukaryota</taxon>
        <taxon>Viridiplantae</taxon>
        <taxon>Streptophyta</taxon>
        <taxon>Embryophyta</taxon>
        <taxon>Tracheophyta</taxon>
        <taxon>Spermatophyta</taxon>
        <taxon>Magnoliopsida</taxon>
        <taxon>Liliopsida</taxon>
        <taxon>Poales</taxon>
        <taxon>Poaceae</taxon>
        <taxon>BOP clade</taxon>
        <taxon>Pooideae</taxon>
        <taxon>Poodae</taxon>
        <taxon>Poeae</taxon>
        <taxon>Poeae Chloroplast Group 2 (Poeae type)</taxon>
        <taxon>Loliodinae</taxon>
        <taxon>Loliinae</taxon>
        <taxon>Lolium</taxon>
    </lineage>
</organism>
<dbReference type="PANTHER" id="PTHR46116:SF32">
    <property type="entry name" value="OS05G0153132 PROTEIN"/>
    <property type="match status" value="1"/>
</dbReference>
<feature type="region of interest" description="Disordered" evidence="3">
    <location>
        <begin position="361"/>
        <end position="382"/>
    </location>
</feature>
<keyword evidence="2" id="KW-0833">Ubl conjugation pathway</keyword>
<accession>A0AAD8VD89</accession>
<evidence type="ECO:0000313" key="6">
    <source>
        <dbReference type="EMBL" id="KAK1603377.1"/>
    </source>
</evidence>
<sequence>MIVAMAWPRSARQGARQVAWRQEVGLVQVYDQLSNTQVVASASDKGGQIGVVTGATTVLDLVKLDERGEVVEAFNGVSPSRLRRVRALVLGDLVVSGPWLGQVSDVSVDVMVSFDDGAVCMVADAEMLQVAAEYRNHQYLPQRNSRFYPGLRVGRSTVFKDGRWLRGHWNADRDVAIGIVVKVEMSSVLVHWIASTHCGTDRLLVEESAPPAYQNPHDLTFFCVAYNNYGWAPADRCFFTRPGPTSTHGDRQLEEEQQHDGCFDKLELPMTVAKTRTYVDVLWQDGTQQHGVSSVSMVPLHIINDQDFLPGHHGHVSWFKATACPSEAREVECNETVSAYDLEPHPDDLPKLGDIVVRLLPSGSSDRGTTGSPTRTGSCPRVAPRAGRLGRILAPPPPPPPHPISLLPAAVGARVRAKLVKLSAAADPPLVSRARRRRWIGGGDDRPAAGLVGGQHGGIQGRIRGGGLGRLFLRRVAPATLARAAVAG</sequence>
<dbReference type="InterPro" id="IPR057733">
    <property type="entry name" value="UBE2O-like_SH3-B"/>
</dbReference>
<dbReference type="EMBL" id="JAUUTY010000060">
    <property type="protein sequence ID" value="KAK1603377.1"/>
    <property type="molecule type" value="Genomic_DNA"/>
</dbReference>
<feature type="compositionally biased region" description="Low complexity" evidence="3">
    <location>
        <begin position="361"/>
        <end position="378"/>
    </location>
</feature>
<dbReference type="PANTHER" id="PTHR46116">
    <property type="entry name" value="(E3-INDEPENDENT) E2 UBIQUITIN-CONJUGATING ENZYME"/>
    <property type="match status" value="1"/>
</dbReference>
<comment type="caution">
    <text evidence="6">The sequence shown here is derived from an EMBL/GenBank/DDBJ whole genome shotgun (WGS) entry which is preliminary data.</text>
</comment>
<dbReference type="Pfam" id="PF23043">
    <property type="entry name" value="SH3-B_UBE2O"/>
    <property type="match status" value="1"/>
</dbReference>
<evidence type="ECO:0000259" key="4">
    <source>
        <dbReference type="Pfam" id="PF23043"/>
    </source>
</evidence>
<feature type="domain" description="UBE2O-like SH3-B" evidence="4">
    <location>
        <begin position="315"/>
        <end position="347"/>
    </location>
</feature>
<dbReference type="Pfam" id="PF23046">
    <property type="entry name" value="tSH3-B_UBE2O"/>
    <property type="match status" value="1"/>
</dbReference>
<proteinExistence type="predicted"/>
<evidence type="ECO:0000256" key="2">
    <source>
        <dbReference type="ARBA" id="ARBA00022786"/>
    </source>
</evidence>
<feature type="domain" description="UBE2O-like tandem tSH3-B" evidence="5">
    <location>
        <begin position="91"/>
        <end position="219"/>
    </location>
</feature>
<reference evidence="6" key="1">
    <citation type="submission" date="2023-07" db="EMBL/GenBank/DDBJ databases">
        <title>A chromosome-level genome assembly of Lolium multiflorum.</title>
        <authorList>
            <person name="Chen Y."/>
            <person name="Copetti D."/>
            <person name="Kolliker R."/>
            <person name="Studer B."/>
        </authorList>
    </citation>
    <scope>NUCLEOTIDE SEQUENCE</scope>
    <source>
        <strain evidence="6">02402/16</strain>
        <tissue evidence="6">Leaf</tissue>
    </source>
</reference>
<gene>
    <name evidence="6" type="ORF">QYE76_008216</name>
</gene>
<dbReference type="Proteomes" id="UP001231189">
    <property type="component" value="Unassembled WGS sequence"/>
</dbReference>
<dbReference type="AlphaFoldDB" id="A0AAD8VD89"/>
<protein>
    <submittedName>
        <fullName evidence="6">Uncharacterized protein</fullName>
    </submittedName>
</protein>
<evidence type="ECO:0000256" key="1">
    <source>
        <dbReference type="ARBA" id="ARBA00022679"/>
    </source>
</evidence>